<proteinExistence type="predicted"/>
<dbReference type="RefSeq" id="WP_380758526.1">
    <property type="nucleotide sequence ID" value="NZ_JBHSRF010000051.1"/>
</dbReference>
<dbReference type="InterPro" id="IPR000835">
    <property type="entry name" value="HTH_MarR-typ"/>
</dbReference>
<dbReference type="SMART" id="SM00347">
    <property type="entry name" value="HTH_MARR"/>
    <property type="match status" value="1"/>
</dbReference>
<comment type="caution">
    <text evidence="2">The sequence shown here is derived from an EMBL/GenBank/DDBJ whole genome shotgun (WGS) entry which is preliminary data.</text>
</comment>
<keyword evidence="3" id="KW-1185">Reference proteome</keyword>
<dbReference type="PROSITE" id="PS50995">
    <property type="entry name" value="HTH_MARR_2"/>
    <property type="match status" value="1"/>
</dbReference>
<dbReference type="Gene3D" id="1.10.287.100">
    <property type="match status" value="1"/>
</dbReference>
<dbReference type="InterPro" id="IPR052526">
    <property type="entry name" value="HTH-type_Bedaq_tolerance"/>
</dbReference>
<dbReference type="Pfam" id="PF12802">
    <property type="entry name" value="MarR_2"/>
    <property type="match status" value="1"/>
</dbReference>
<sequence length="148" mass="16006">MSGGCGLSPSAVRASREVRAVIGRLRRRIRAAGGAEDISLGQATVLARLMDNEGLTASDLAAVEGMRHQSMTATVAALRGMGLVERRRDPGDGRRLLIALTGEGRRRAEEGRQARGEWLAAELQEKCTEEERQTVIAAMAVLERLVRD</sequence>
<reference evidence="3" key="1">
    <citation type="journal article" date="2019" name="Int. J. Syst. Evol. Microbiol.">
        <title>The Global Catalogue of Microorganisms (GCM) 10K type strain sequencing project: providing services to taxonomists for standard genome sequencing and annotation.</title>
        <authorList>
            <consortium name="The Broad Institute Genomics Platform"/>
            <consortium name="The Broad Institute Genome Sequencing Center for Infectious Disease"/>
            <person name="Wu L."/>
            <person name="Ma J."/>
        </authorList>
    </citation>
    <scope>NUCLEOTIDE SEQUENCE [LARGE SCALE GENOMIC DNA]</scope>
    <source>
        <strain evidence="3">JCM 30346</strain>
    </source>
</reference>
<evidence type="ECO:0000259" key="1">
    <source>
        <dbReference type="PROSITE" id="PS50995"/>
    </source>
</evidence>
<feature type="domain" description="HTH marR-type" evidence="1">
    <location>
        <begin position="11"/>
        <end position="144"/>
    </location>
</feature>
<dbReference type="PANTHER" id="PTHR39515">
    <property type="entry name" value="CONSERVED PROTEIN"/>
    <property type="match status" value="1"/>
</dbReference>
<dbReference type="InterPro" id="IPR036388">
    <property type="entry name" value="WH-like_DNA-bd_sf"/>
</dbReference>
<protein>
    <submittedName>
        <fullName evidence="2">MarR family winged helix-turn-helix transcriptional regulator</fullName>
    </submittedName>
</protein>
<dbReference type="SUPFAM" id="SSF46785">
    <property type="entry name" value="Winged helix' DNA-binding domain"/>
    <property type="match status" value="1"/>
</dbReference>
<dbReference type="InterPro" id="IPR036390">
    <property type="entry name" value="WH_DNA-bd_sf"/>
</dbReference>
<dbReference type="PANTHER" id="PTHR39515:SF2">
    <property type="entry name" value="HTH-TYPE TRANSCRIPTIONAL REGULATOR RV0880"/>
    <property type="match status" value="1"/>
</dbReference>
<dbReference type="EMBL" id="JBHSRF010000051">
    <property type="protein sequence ID" value="MFC6084934.1"/>
    <property type="molecule type" value="Genomic_DNA"/>
</dbReference>
<gene>
    <name evidence="2" type="ORF">ACFP1K_27490</name>
</gene>
<dbReference type="Gene3D" id="1.10.10.10">
    <property type="entry name" value="Winged helix-like DNA-binding domain superfamily/Winged helix DNA-binding domain"/>
    <property type="match status" value="1"/>
</dbReference>
<name>A0ABW1NNM3_9ACTN</name>
<evidence type="ECO:0000313" key="2">
    <source>
        <dbReference type="EMBL" id="MFC6084934.1"/>
    </source>
</evidence>
<accession>A0ABW1NNM3</accession>
<dbReference type="Proteomes" id="UP001596137">
    <property type="component" value="Unassembled WGS sequence"/>
</dbReference>
<evidence type="ECO:0000313" key="3">
    <source>
        <dbReference type="Proteomes" id="UP001596137"/>
    </source>
</evidence>
<organism evidence="2 3">
    <name type="scientific">Sphaerisporangium aureirubrum</name>
    <dbReference type="NCBI Taxonomy" id="1544736"/>
    <lineage>
        <taxon>Bacteria</taxon>
        <taxon>Bacillati</taxon>
        <taxon>Actinomycetota</taxon>
        <taxon>Actinomycetes</taxon>
        <taxon>Streptosporangiales</taxon>
        <taxon>Streptosporangiaceae</taxon>
        <taxon>Sphaerisporangium</taxon>
    </lineage>
</organism>